<dbReference type="Proteomes" id="UP001358586">
    <property type="component" value="Chromosome 6"/>
</dbReference>
<organism evidence="1 2">
    <name type="scientific">Gossypium arboreum</name>
    <name type="common">Tree cotton</name>
    <name type="synonym">Gossypium nanking</name>
    <dbReference type="NCBI Taxonomy" id="29729"/>
    <lineage>
        <taxon>Eukaryota</taxon>
        <taxon>Viridiplantae</taxon>
        <taxon>Streptophyta</taxon>
        <taxon>Embryophyta</taxon>
        <taxon>Tracheophyta</taxon>
        <taxon>Spermatophyta</taxon>
        <taxon>Magnoliopsida</taxon>
        <taxon>eudicotyledons</taxon>
        <taxon>Gunneridae</taxon>
        <taxon>Pentapetalae</taxon>
        <taxon>rosids</taxon>
        <taxon>malvids</taxon>
        <taxon>Malvales</taxon>
        <taxon>Malvaceae</taxon>
        <taxon>Malvoideae</taxon>
        <taxon>Gossypium</taxon>
    </lineage>
</organism>
<reference evidence="1 2" key="1">
    <citation type="submission" date="2023-03" db="EMBL/GenBank/DDBJ databases">
        <title>WGS of Gossypium arboreum.</title>
        <authorList>
            <person name="Yu D."/>
        </authorList>
    </citation>
    <scope>NUCLEOTIDE SEQUENCE [LARGE SCALE GENOMIC DNA]</scope>
    <source>
        <tissue evidence="1">Leaf</tissue>
    </source>
</reference>
<evidence type="ECO:0000313" key="2">
    <source>
        <dbReference type="Proteomes" id="UP001358586"/>
    </source>
</evidence>
<gene>
    <name evidence="1" type="ORF">PVK06_020483</name>
</gene>
<dbReference type="EMBL" id="JARKNE010000006">
    <property type="protein sequence ID" value="KAK5825627.1"/>
    <property type="molecule type" value="Genomic_DNA"/>
</dbReference>
<keyword evidence="2" id="KW-1185">Reference proteome</keyword>
<proteinExistence type="predicted"/>
<name>A0ABR0PMH3_GOSAR</name>
<evidence type="ECO:0000313" key="1">
    <source>
        <dbReference type="EMBL" id="KAK5825627.1"/>
    </source>
</evidence>
<sequence>MGEGGSNGGVVYGSITLGDAVKSLERGFKRCMKAGKGKEGVWRSRRLLRAIVIWGEGMKVRVVARWDGSMKVGYLWW</sequence>
<comment type="caution">
    <text evidence="1">The sequence shown here is derived from an EMBL/GenBank/DDBJ whole genome shotgun (WGS) entry which is preliminary data.</text>
</comment>
<accession>A0ABR0PMH3</accession>
<protein>
    <submittedName>
        <fullName evidence="1">Uncharacterized protein</fullName>
    </submittedName>
</protein>